<dbReference type="STRING" id="416944.SAMN05421548_13268"/>
<dbReference type="RefSeq" id="WP_092004062.1">
    <property type="nucleotide sequence ID" value="NZ_FMYQ01000032.1"/>
</dbReference>
<evidence type="ECO:0000256" key="1">
    <source>
        <dbReference type="SAM" id="MobiDB-lite"/>
    </source>
</evidence>
<dbReference type="Pfam" id="PF18821">
    <property type="entry name" value="LPD7"/>
    <property type="match status" value="1"/>
</dbReference>
<evidence type="ECO:0000259" key="2">
    <source>
        <dbReference type="Pfam" id="PF18821"/>
    </source>
</evidence>
<proteinExistence type="predicted"/>
<dbReference type="EMBL" id="FMYQ01000032">
    <property type="protein sequence ID" value="SDE09232.1"/>
    <property type="molecule type" value="Genomic_DNA"/>
</dbReference>
<name>A0A1G7A359_9BURK</name>
<dbReference type="AlphaFoldDB" id="A0A1G7A359"/>
<feature type="compositionally biased region" description="Low complexity" evidence="1">
    <location>
        <begin position="135"/>
        <end position="149"/>
    </location>
</feature>
<feature type="compositionally biased region" description="Basic and acidic residues" evidence="1">
    <location>
        <begin position="29"/>
        <end position="39"/>
    </location>
</feature>
<feature type="region of interest" description="Disordered" evidence="1">
    <location>
        <begin position="379"/>
        <end position="408"/>
    </location>
</feature>
<dbReference type="Proteomes" id="UP000198908">
    <property type="component" value="Unassembled WGS sequence"/>
</dbReference>
<gene>
    <name evidence="3" type="ORF">SAMN05421548_13268</name>
</gene>
<sequence>MDEHEQTRGHGVTDTAAPIGEATAPVNSIEREWSHEHAALDVPPTANQDHQNTVRSDWVDPAALDALKRRRQRDLAAAREGMQVPSWAPPGLPSAETANGETPTDRVGEQTAVRGVARQMQPGQTGKPPSGETKPAAASSVAAPLATPPDSVSKRFLQVGPRYFLRDGSREMAFEDRGVRMVTAHNRPDIAESMAEMALAKGWTHIRVKGHEDFRRAAWMEAAVRGIGVTGYVPNERDRASLAELMQARMTNRVEQMGSAGTPVSEKLASKEAAPATGWTGQLIQHGAAPYQHEADGTRSYFVTLRDSAGTDKTVWGVDLERAMQASGAQSGQMITLSNLGRQPVTVNEPVRDVAGQVIGEQPKAVERNVWRVELVGTERVPHDMPSSSRSGTKTTGSPAVDQQGPTVQPMIAPTTVDMTGWSHESEFRGELVAHGRAPYQNRVGAQPTYFATLREPDGRQLTVWGADLERAIAAEGGQPGDRVRLANYGRRRVDADVVAVNGEGTVTGAERRTIERYVWTATAEPRTPTPDESTERSDPQRALHMSVIAEAMRAQGFSDRSVAKVQAKADLVLNRLNEQGVPVPVPRVFDPTGRTQQPRSRDTPAAPAVAPEVERVLHPATPAVPSR</sequence>
<reference evidence="4" key="1">
    <citation type="submission" date="2016-09" db="EMBL/GenBank/DDBJ databases">
        <authorList>
            <person name="Varghese N."/>
            <person name="Submissions S."/>
        </authorList>
    </citation>
    <scope>NUCLEOTIDE SEQUENCE [LARGE SCALE GENOMIC DNA]</scope>
    <source>
        <strain evidence="4">TNe-862</strain>
    </source>
</reference>
<feature type="region of interest" description="Disordered" evidence="1">
    <location>
        <begin position="584"/>
        <end position="628"/>
    </location>
</feature>
<dbReference type="InterPro" id="IPR040677">
    <property type="entry name" value="LPD7"/>
</dbReference>
<evidence type="ECO:0000313" key="4">
    <source>
        <dbReference type="Proteomes" id="UP000198908"/>
    </source>
</evidence>
<accession>A0A1G7A359</accession>
<feature type="region of interest" description="Disordered" evidence="1">
    <location>
        <begin position="1"/>
        <end position="153"/>
    </location>
</feature>
<feature type="compositionally biased region" description="Polar residues" evidence="1">
    <location>
        <begin position="45"/>
        <end position="55"/>
    </location>
</feature>
<evidence type="ECO:0000313" key="3">
    <source>
        <dbReference type="EMBL" id="SDE09232.1"/>
    </source>
</evidence>
<organism evidence="3 4">
    <name type="scientific">Paraburkholderia lycopersici</name>
    <dbReference type="NCBI Taxonomy" id="416944"/>
    <lineage>
        <taxon>Bacteria</taxon>
        <taxon>Pseudomonadati</taxon>
        <taxon>Pseudomonadota</taxon>
        <taxon>Betaproteobacteria</taxon>
        <taxon>Burkholderiales</taxon>
        <taxon>Burkholderiaceae</taxon>
        <taxon>Paraburkholderia</taxon>
    </lineage>
</organism>
<protein>
    <recommendedName>
        <fullName evidence="2">Large polyvalent protein-associated domain-containing protein</fullName>
    </recommendedName>
</protein>
<keyword evidence="4" id="KW-1185">Reference proteome</keyword>
<dbReference type="OrthoDB" id="7235451at2"/>
<feature type="compositionally biased region" description="Low complexity" evidence="1">
    <location>
        <begin position="387"/>
        <end position="398"/>
    </location>
</feature>
<feature type="domain" description="Large polyvalent protein-associated" evidence="2">
    <location>
        <begin position="152"/>
        <end position="240"/>
    </location>
</feature>